<dbReference type="AlphaFoldDB" id="A0AAJ1YDR9"/>
<dbReference type="InterPro" id="IPR057744">
    <property type="entry name" value="OTAase-like"/>
</dbReference>
<dbReference type="InterPro" id="IPR011059">
    <property type="entry name" value="Metal-dep_hydrolase_composite"/>
</dbReference>
<gene>
    <name evidence="3" type="ORF">RDT67_06995</name>
</gene>
<dbReference type="RefSeq" id="WP_211136532.1">
    <property type="nucleotide sequence ID" value="NZ_JAVIGA010000005.1"/>
</dbReference>
<comment type="caution">
    <text evidence="3">The sequence shown here is derived from an EMBL/GenBank/DDBJ whole genome shotgun (WGS) entry which is preliminary data.</text>
</comment>
<dbReference type="InterPro" id="IPR006680">
    <property type="entry name" value="Amidohydro-rel"/>
</dbReference>
<evidence type="ECO:0000313" key="3">
    <source>
        <dbReference type="EMBL" id="MDQ9126169.1"/>
    </source>
</evidence>
<dbReference type="EMBL" id="JAVIGA010000005">
    <property type="protein sequence ID" value="MDQ9126169.1"/>
    <property type="molecule type" value="Genomic_DNA"/>
</dbReference>
<feature type="domain" description="Amidohydrolase-related" evidence="2">
    <location>
        <begin position="61"/>
        <end position="409"/>
    </location>
</feature>
<dbReference type="GO" id="GO:0016810">
    <property type="term" value="F:hydrolase activity, acting on carbon-nitrogen (but not peptide) bonds"/>
    <property type="evidence" value="ECO:0007669"/>
    <property type="project" value="InterPro"/>
</dbReference>
<dbReference type="Pfam" id="PF01979">
    <property type="entry name" value="Amidohydro_1"/>
    <property type="match status" value="1"/>
</dbReference>
<dbReference type="Proteomes" id="UP001224622">
    <property type="component" value="Unassembled WGS sequence"/>
</dbReference>
<dbReference type="SUPFAM" id="SSF51338">
    <property type="entry name" value="Composite domain of metallo-dependent hydrolases"/>
    <property type="match status" value="1"/>
</dbReference>
<dbReference type="Gene3D" id="3.20.20.140">
    <property type="entry name" value="Metal-dependent hydrolases"/>
    <property type="match status" value="1"/>
</dbReference>
<organism evidence="3 4">
    <name type="scientific">Serratia fonticola</name>
    <dbReference type="NCBI Taxonomy" id="47917"/>
    <lineage>
        <taxon>Bacteria</taxon>
        <taxon>Pseudomonadati</taxon>
        <taxon>Pseudomonadota</taxon>
        <taxon>Gammaproteobacteria</taxon>
        <taxon>Enterobacterales</taxon>
        <taxon>Yersiniaceae</taxon>
        <taxon>Serratia</taxon>
    </lineage>
</organism>
<dbReference type="InterPro" id="IPR051781">
    <property type="entry name" value="Metallo-dep_Hydrolase"/>
</dbReference>
<sequence>MSTFKTLIKNAMVIDGDNNEAYFAAAIIVDDGIIKRIITDIMSPDLEAEYDQLINAEGMWLMPGLIDGHCHLSFGYPDEADNENHQGTFSAEYAALRAAHNAKVVLMSGVTGISIPGGAWFIDVAIRDAINEGMIDGPRVFAAGRFISTYGSLSDPEPSWVGSPDHSLGVLANNILEMITEVRRQCKHGVDLIKIADSAWGECLTLSAEELSAIVDEAHRRNTKVTIHARGAGATRIAAQAGVDWIMHADLATDLDLAVVGEKQIPIMPTLTALDTFLSCAERLAIPDKELSRIRSNFDSAVKNVGKLKAFGIPVMCGTDTGNSPVMTYGTHHAKEPALLVKYGGYSNLEAIQACTTNNAISLGLVGQIGVIREGALADLLIYDRDPSEDITVLSAQESLLLIMKGGRIYKNKISPQQHEKNTNPKSEVNYAIK</sequence>
<protein>
    <submittedName>
        <fullName evidence="3">Amidohydrolase family protein</fullName>
    </submittedName>
</protein>
<dbReference type="InterPro" id="IPR032466">
    <property type="entry name" value="Metal_Hydrolase"/>
</dbReference>
<proteinExistence type="predicted"/>
<accession>A0AAJ1YDR9</accession>
<dbReference type="CDD" id="cd01299">
    <property type="entry name" value="Met_dep_hydrolase_A"/>
    <property type="match status" value="1"/>
</dbReference>
<dbReference type="PANTHER" id="PTHR43135:SF3">
    <property type="entry name" value="ALPHA-D-RIBOSE 1-METHYLPHOSPHONATE 5-TRIPHOSPHATE DIPHOSPHATASE"/>
    <property type="match status" value="1"/>
</dbReference>
<dbReference type="PANTHER" id="PTHR43135">
    <property type="entry name" value="ALPHA-D-RIBOSE 1-METHYLPHOSPHONATE 5-TRIPHOSPHATE DIPHOSPHATASE"/>
    <property type="match status" value="1"/>
</dbReference>
<dbReference type="Gene3D" id="2.30.40.10">
    <property type="entry name" value="Urease, subunit C, domain 1"/>
    <property type="match status" value="1"/>
</dbReference>
<evidence type="ECO:0000256" key="1">
    <source>
        <dbReference type="SAM" id="MobiDB-lite"/>
    </source>
</evidence>
<reference evidence="3" key="1">
    <citation type="submission" date="2023-08" db="EMBL/GenBank/DDBJ databases">
        <title>The Comparative Genomic Analysis of Yersiniaceae from Polar Regions.</title>
        <authorList>
            <person name="Goncharov A."/>
            <person name="Aslanov B."/>
            <person name="Kolodzhieva V."/>
            <person name="Azarov D."/>
            <person name="Mochov A."/>
            <person name="Lebedeva E."/>
        </authorList>
    </citation>
    <scope>NUCLEOTIDE SEQUENCE</scope>
    <source>
        <strain evidence="3">Vf</strain>
    </source>
</reference>
<evidence type="ECO:0000313" key="4">
    <source>
        <dbReference type="Proteomes" id="UP001224622"/>
    </source>
</evidence>
<name>A0AAJ1YDR9_SERFO</name>
<dbReference type="SUPFAM" id="SSF51556">
    <property type="entry name" value="Metallo-dependent hydrolases"/>
    <property type="match status" value="1"/>
</dbReference>
<feature type="region of interest" description="Disordered" evidence="1">
    <location>
        <begin position="414"/>
        <end position="434"/>
    </location>
</feature>
<evidence type="ECO:0000259" key="2">
    <source>
        <dbReference type="Pfam" id="PF01979"/>
    </source>
</evidence>